<reference evidence="2" key="1">
    <citation type="submission" date="2016-11" db="UniProtKB">
        <authorList>
            <consortium name="WormBaseParasite"/>
        </authorList>
    </citation>
    <scope>IDENTIFICATION</scope>
    <source>
        <strain evidence="2">KR3021</strain>
    </source>
</reference>
<dbReference type="Proteomes" id="UP000095286">
    <property type="component" value="Unplaced"/>
</dbReference>
<sequence length="976" mass="113150">MKRDAAGSIMSKMGYKEGQGLGKEKQGIVKPIAAAPQFGRAGLGSKSSMIKKDFTFSDKDEVKSVEEYPTWVSCPKEMAEEIATRIPKCPKGTTAANFESSWWTVNAPKHTIDDETRFCSKDTLTKMIEGKNIFETLSERELNNARARANPYESISSAFFQNRAAMKTANLDKIYGWLLSGDVNDADRRAKNPYKWEPDDLDSENVNEMNEYQRETYYARMKDRDETRQLTRVNADRGKEPFYFADVCAGPGGFTEYMLWRKGFMNAKGFGFTLIGDCDFNLHKFTAASPLYFHPYYGPKHDGDVMDPENLVELQKFVSEGTNGKFTDLVMCDGGFNVKGRENIQEILSKRLYLCQFISGLMLNRPRTEERPGGNFVVKIFDLFTPFSVGLIYLMYLAYEKVSIHKPHTSRPANSERYLVCSNLSEWGHTHIKEYLMLINKKLDVFEKKTRDAKKVNPKRFKGNNGFVIPNTEAEDHQEEDLYEIVPEEMMLDDEQFQEYVFHSNEHIGQRQIYYLAKYRDYAADQSRLDNEQERLRKACMEYWEIPEMIKEQNKRNNRQWGQKNDWDKEREYPNQILKKILRKCSVNFEGLRKFLCEPLTQKCIENESHTKRMRMEELRFRICGTTRAGDRGVLMATKANVYKYNLDAGEFQQLPFDKDNRSKIKIIPFHSLVMYEKVYLYEKKDNNKWEQRETFNYRITDAAMISGDYLGDQPFDVRIAAVGKMCNSISKTPGESNRLETMIMSEREKYLNEEVALHNGGIPPRGKKFLPQPLKQEDMILCGEIYQAIRIPGINHNLPELSNLKEEIVIHKINAQEIAFVPVTKDYLLRVNGFNVYEIFKGFLSCHYSGTLKTMYLSDSKLKRSIQPEVLRANPNKYYGSLSDFFDKVRSQDGNNFLWKRLKYWDWTYSSNNSMEASKFLNGDGVIHGKITLNYVLKEAEEEREKITALGGVEDSSRKITDTSFSQNHNLNGKA</sequence>
<accession>A0AC35TGK7</accession>
<protein>
    <submittedName>
        <fullName evidence="2">Cap-specific mRNA (nucleoside-2'-O-)-methyltransferase 1</fullName>
    </submittedName>
</protein>
<organism evidence="1 2">
    <name type="scientific">Rhabditophanes sp. KR3021</name>
    <dbReference type="NCBI Taxonomy" id="114890"/>
    <lineage>
        <taxon>Eukaryota</taxon>
        <taxon>Metazoa</taxon>
        <taxon>Ecdysozoa</taxon>
        <taxon>Nematoda</taxon>
        <taxon>Chromadorea</taxon>
        <taxon>Rhabditida</taxon>
        <taxon>Tylenchina</taxon>
        <taxon>Panagrolaimomorpha</taxon>
        <taxon>Strongyloidoidea</taxon>
        <taxon>Alloionematidae</taxon>
        <taxon>Rhabditophanes</taxon>
    </lineage>
</organism>
<name>A0AC35TGK7_9BILA</name>
<evidence type="ECO:0000313" key="2">
    <source>
        <dbReference type="WBParaSite" id="RSKR_0000033000.1"/>
    </source>
</evidence>
<evidence type="ECO:0000313" key="1">
    <source>
        <dbReference type="Proteomes" id="UP000095286"/>
    </source>
</evidence>
<proteinExistence type="predicted"/>
<dbReference type="WBParaSite" id="RSKR_0000033000.1">
    <property type="protein sequence ID" value="RSKR_0000033000.1"/>
    <property type="gene ID" value="RSKR_0000033000"/>
</dbReference>